<dbReference type="AlphaFoldDB" id="A0A6L2KSY5"/>
<name>A0A6L2KSY5_TANCI</name>
<evidence type="ECO:0000313" key="1">
    <source>
        <dbReference type="EMBL" id="GEU52683.1"/>
    </source>
</evidence>
<reference evidence="1" key="1">
    <citation type="journal article" date="2019" name="Sci. Rep.">
        <title>Draft genome of Tanacetum cinerariifolium, the natural source of mosquito coil.</title>
        <authorList>
            <person name="Yamashiro T."/>
            <person name="Shiraishi A."/>
            <person name="Satake H."/>
            <person name="Nakayama K."/>
        </authorList>
    </citation>
    <scope>NUCLEOTIDE SEQUENCE</scope>
</reference>
<dbReference type="EMBL" id="BKCJ010003052">
    <property type="protein sequence ID" value="GEU52683.1"/>
    <property type="molecule type" value="Genomic_DNA"/>
</dbReference>
<comment type="caution">
    <text evidence="1">The sequence shown here is derived from an EMBL/GenBank/DDBJ whole genome shotgun (WGS) entry which is preliminary data.</text>
</comment>
<organism evidence="1">
    <name type="scientific">Tanacetum cinerariifolium</name>
    <name type="common">Dalmatian daisy</name>
    <name type="synonym">Chrysanthemum cinerariifolium</name>
    <dbReference type="NCBI Taxonomy" id="118510"/>
    <lineage>
        <taxon>Eukaryota</taxon>
        <taxon>Viridiplantae</taxon>
        <taxon>Streptophyta</taxon>
        <taxon>Embryophyta</taxon>
        <taxon>Tracheophyta</taxon>
        <taxon>Spermatophyta</taxon>
        <taxon>Magnoliopsida</taxon>
        <taxon>eudicotyledons</taxon>
        <taxon>Gunneridae</taxon>
        <taxon>Pentapetalae</taxon>
        <taxon>asterids</taxon>
        <taxon>campanulids</taxon>
        <taxon>Asterales</taxon>
        <taxon>Asteraceae</taxon>
        <taxon>Asteroideae</taxon>
        <taxon>Anthemideae</taxon>
        <taxon>Anthemidinae</taxon>
        <taxon>Tanacetum</taxon>
    </lineage>
</organism>
<protein>
    <recommendedName>
        <fullName evidence="2">Reverse transcriptase domain-containing protein</fullName>
    </recommendedName>
</protein>
<accession>A0A6L2KSY5</accession>
<evidence type="ECO:0008006" key="2">
    <source>
        <dbReference type="Google" id="ProtNLM"/>
    </source>
</evidence>
<proteinExistence type="predicted"/>
<gene>
    <name evidence="1" type="ORF">Tci_024661</name>
</gene>
<sequence length="251" mass="29320">MTKSSTKELFTSTEAIKEAIVEKYITKTREHYGLGINRPWYNEKARFELKRQFLKDLRDIAFSGTNGEDAVEHIERFLKIVDSLDIPNVTHDQIRLSIFPNSLIGAANEWLMDETAGLFTTWRRGDDEDVIINDELSNPGDENLIKETKIAEIFRIKKDIFQFETPLYLMNVEEESRDYARTHHSPSNEWEDFECANHIRADANANYNPYLDISRILNDHAGRNNDYKTQENNERFDATSLRKMTIMTSMI</sequence>